<protein>
    <submittedName>
        <fullName evidence="2">Uncharacterized protein</fullName>
    </submittedName>
</protein>
<name>A0AAV4MLE0_CAEEX</name>
<evidence type="ECO:0000313" key="2">
    <source>
        <dbReference type="EMBL" id="GIX73135.1"/>
    </source>
</evidence>
<organism evidence="2 3">
    <name type="scientific">Caerostris extrusa</name>
    <name type="common">Bark spider</name>
    <name type="synonym">Caerostris bankana</name>
    <dbReference type="NCBI Taxonomy" id="172846"/>
    <lineage>
        <taxon>Eukaryota</taxon>
        <taxon>Metazoa</taxon>
        <taxon>Ecdysozoa</taxon>
        <taxon>Arthropoda</taxon>
        <taxon>Chelicerata</taxon>
        <taxon>Arachnida</taxon>
        <taxon>Araneae</taxon>
        <taxon>Araneomorphae</taxon>
        <taxon>Entelegynae</taxon>
        <taxon>Araneoidea</taxon>
        <taxon>Araneidae</taxon>
        <taxon>Caerostris</taxon>
    </lineage>
</organism>
<proteinExistence type="predicted"/>
<comment type="caution">
    <text evidence="2">The sequence shown here is derived from an EMBL/GenBank/DDBJ whole genome shotgun (WGS) entry which is preliminary data.</text>
</comment>
<reference evidence="2 3" key="1">
    <citation type="submission" date="2021-06" db="EMBL/GenBank/DDBJ databases">
        <title>Caerostris extrusa draft genome.</title>
        <authorList>
            <person name="Kono N."/>
            <person name="Arakawa K."/>
        </authorList>
    </citation>
    <scope>NUCLEOTIDE SEQUENCE [LARGE SCALE GENOMIC DNA]</scope>
</reference>
<dbReference type="Proteomes" id="UP001054945">
    <property type="component" value="Unassembled WGS sequence"/>
</dbReference>
<gene>
    <name evidence="2" type="ORF">CEXT_690541</name>
</gene>
<feature type="region of interest" description="Disordered" evidence="1">
    <location>
        <begin position="66"/>
        <end position="85"/>
    </location>
</feature>
<accession>A0AAV4MLE0</accession>
<dbReference type="EMBL" id="BPLR01002376">
    <property type="protein sequence ID" value="GIX73135.1"/>
    <property type="molecule type" value="Genomic_DNA"/>
</dbReference>
<evidence type="ECO:0000256" key="1">
    <source>
        <dbReference type="SAM" id="MobiDB-lite"/>
    </source>
</evidence>
<dbReference type="AlphaFoldDB" id="A0AAV4MLE0"/>
<keyword evidence="3" id="KW-1185">Reference proteome</keyword>
<sequence length="85" mass="9673">MNGFVIWTPRKFSLFAMNNWCDRQTLLPPCQGACVRAIINDGLITLNRLLEPISLQVSEPDAAFWKRQGSSSEEERPSFISQELC</sequence>
<evidence type="ECO:0000313" key="3">
    <source>
        <dbReference type="Proteomes" id="UP001054945"/>
    </source>
</evidence>